<evidence type="ECO:0000313" key="3">
    <source>
        <dbReference type="Proteomes" id="UP000737171"/>
    </source>
</evidence>
<name>A0ABX2E966_9BURK</name>
<gene>
    <name evidence="2" type="ORF">HLB44_00565</name>
</gene>
<protein>
    <submittedName>
        <fullName evidence="2">Uncharacterized protein</fullName>
    </submittedName>
</protein>
<dbReference type="RefSeq" id="WP_173119537.1">
    <property type="nucleotide sequence ID" value="NZ_JABRWJ010000001.1"/>
</dbReference>
<feature type="region of interest" description="Disordered" evidence="1">
    <location>
        <begin position="1"/>
        <end position="24"/>
    </location>
</feature>
<proteinExistence type="predicted"/>
<dbReference type="Proteomes" id="UP000737171">
    <property type="component" value="Unassembled WGS sequence"/>
</dbReference>
<reference evidence="2 3" key="1">
    <citation type="submission" date="2020-05" db="EMBL/GenBank/DDBJ databases">
        <title>Aquincola sp. isolate from soil.</title>
        <authorList>
            <person name="Han J."/>
            <person name="Kim D.-U."/>
        </authorList>
    </citation>
    <scope>NUCLEOTIDE SEQUENCE [LARGE SCALE GENOMIC DNA]</scope>
    <source>
        <strain evidence="2 3">S2</strain>
    </source>
</reference>
<organism evidence="2 3">
    <name type="scientific">Pseudaquabacterium terrae</name>
    <dbReference type="NCBI Taxonomy" id="2732868"/>
    <lineage>
        <taxon>Bacteria</taxon>
        <taxon>Pseudomonadati</taxon>
        <taxon>Pseudomonadota</taxon>
        <taxon>Betaproteobacteria</taxon>
        <taxon>Burkholderiales</taxon>
        <taxon>Sphaerotilaceae</taxon>
        <taxon>Pseudaquabacterium</taxon>
    </lineage>
</organism>
<dbReference type="EMBL" id="JABRWJ010000001">
    <property type="protein sequence ID" value="NRF65466.1"/>
    <property type="molecule type" value="Genomic_DNA"/>
</dbReference>
<sequence>MLVRRGPRIVKASGSPGGSEDWWHKQRIPSPAAKGSEWKLSDTFTALTLIGAVASFSASAYKDRELRKGEHADKVRVTAAQLLGKTNALRTSVPSSVLEAQQRIVETKLRLLTNYEPRNEMHALWGALLDSQVKTLQRVSSLQTDPSYLTFYTFSPSTKLCIDGAIDLIERELREGYAKVLATVEHTREQLPKTKGDYVPAALYSRISAPLFAMERASEDSMRRLLGPIEKHLVGVIARGDDELLAEAMQQEIVDCGVRTPNSRSR</sequence>
<keyword evidence="3" id="KW-1185">Reference proteome</keyword>
<evidence type="ECO:0000256" key="1">
    <source>
        <dbReference type="SAM" id="MobiDB-lite"/>
    </source>
</evidence>
<comment type="caution">
    <text evidence="2">The sequence shown here is derived from an EMBL/GenBank/DDBJ whole genome shotgun (WGS) entry which is preliminary data.</text>
</comment>
<accession>A0ABX2E966</accession>
<evidence type="ECO:0000313" key="2">
    <source>
        <dbReference type="EMBL" id="NRF65466.1"/>
    </source>
</evidence>